<name>A0A2A4G321_9FLAO</name>
<dbReference type="InterPro" id="IPR011250">
    <property type="entry name" value="OMP/PagP_B-barrel"/>
</dbReference>
<reference evidence="2 3" key="1">
    <citation type="submission" date="2017-04" db="EMBL/GenBank/DDBJ databases">
        <title>A new member of the family Flavobacteriaceae isolated from ascidians.</title>
        <authorList>
            <person name="Chen L."/>
        </authorList>
    </citation>
    <scope>NUCLEOTIDE SEQUENCE [LARGE SCALE GENOMIC DNA]</scope>
    <source>
        <strain evidence="2 3">HQA918</strain>
    </source>
</reference>
<keyword evidence="3" id="KW-1185">Reference proteome</keyword>
<evidence type="ECO:0000313" key="3">
    <source>
        <dbReference type="Proteomes" id="UP000219559"/>
    </source>
</evidence>
<evidence type="ECO:0000256" key="1">
    <source>
        <dbReference type="SAM" id="SignalP"/>
    </source>
</evidence>
<comment type="caution">
    <text evidence="2">The sequence shown here is derived from an EMBL/GenBank/DDBJ whole genome shotgun (WGS) entry which is preliminary data.</text>
</comment>
<dbReference type="RefSeq" id="WP_097443323.1">
    <property type="nucleotide sequence ID" value="NZ_NBWU01000005.1"/>
</dbReference>
<sequence length="217" mass="24334">MKKMILPGFLSYFLCVFMAYAQSEPNSFYVNKGTWELSGNMALSFADSYTDSGQSDNDLNSFGLSLMPELGYAIADQLTLGAGIGFVYNTSKNNNGISKQEDNYRSLRFAPFVKKYIRVAKPLYFTLKGSASYETGKQEHFDNGQKNGENNFDNCAVGVSPGVSVFLNDRFAFQSQIGFLGYRHHKTEAPNGGKSRVDRFSLDFNTTQFFFGLAYYF</sequence>
<keyword evidence="1" id="KW-0732">Signal</keyword>
<dbReference type="OrthoDB" id="945117at2"/>
<dbReference type="Proteomes" id="UP000219559">
    <property type="component" value="Unassembled WGS sequence"/>
</dbReference>
<proteinExistence type="predicted"/>
<organism evidence="2 3">
    <name type="scientific">Sediminicola luteus</name>
    <dbReference type="NCBI Taxonomy" id="319238"/>
    <lineage>
        <taxon>Bacteria</taxon>
        <taxon>Pseudomonadati</taxon>
        <taxon>Bacteroidota</taxon>
        <taxon>Flavobacteriia</taxon>
        <taxon>Flavobacteriales</taxon>
        <taxon>Flavobacteriaceae</taxon>
        <taxon>Sediminicola</taxon>
    </lineage>
</organism>
<evidence type="ECO:0000313" key="2">
    <source>
        <dbReference type="EMBL" id="PCE63369.1"/>
    </source>
</evidence>
<gene>
    <name evidence="2" type="ORF">B7P33_14215</name>
</gene>
<feature type="signal peptide" evidence="1">
    <location>
        <begin position="1"/>
        <end position="21"/>
    </location>
</feature>
<feature type="chain" id="PRO_5012923862" evidence="1">
    <location>
        <begin position="22"/>
        <end position="217"/>
    </location>
</feature>
<protein>
    <submittedName>
        <fullName evidence="2">Uncharacterized protein</fullName>
    </submittedName>
</protein>
<dbReference type="SUPFAM" id="SSF56925">
    <property type="entry name" value="OMPA-like"/>
    <property type="match status" value="1"/>
</dbReference>
<dbReference type="AlphaFoldDB" id="A0A2A4G321"/>
<dbReference type="EMBL" id="NBWU01000005">
    <property type="protein sequence ID" value="PCE63369.1"/>
    <property type="molecule type" value="Genomic_DNA"/>
</dbReference>
<accession>A0A2A4G321</accession>